<dbReference type="Proteomes" id="UP000749040">
    <property type="component" value="Unassembled WGS sequence"/>
</dbReference>
<dbReference type="InterPro" id="IPR051603">
    <property type="entry name" value="Zinc-ADH_QOR/CCCR"/>
</dbReference>
<evidence type="ECO:0000313" key="4">
    <source>
        <dbReference type="Proteomes" id="UP000749040"/>
    </source>
</evidence>
<dbReference type="PANTHER" id="PTHR44154:SF1">
    <property type="entry name" value="QUINONE OXIDOREDUCTASE"/>
    <property type="match status" value="1"/>
</dbReference>
<dbReference type="InterPro" id="IPR013149">
    <property type="entry name" value="ADH-like_C"/>
</dbReference>
<dbReference type="Pfam" id="PF00107">
    <property type="entry name" value="ADH_zinc_N"/>
    <property type="match status" value="1"/>
</dbReference>
<keyword evidence="4" id="KW-1185">Reference proteome</keyword>
<dbReference type="SUPFAM" id="SSF51735">
    <property type="entry name" value="NAD(P)-binding Rossmann-fold domains"/>
    <property type="match status" value="1"/>
</dbReference>
<dbReference type="Gene3D" id="3.40.50.720">
    <property type="entry name" value="NAD(P)-binding Rossmann-like Domain"/>
    <property type="match status" value="1"/>
</dbReference>
<evidence type="ECO:0000313" key="3">
    <source>
        <dbReference type="EMBL" id="MBM9508915.1"/>
    </source>
</evidence>
<evidence type="ECO:0000259" key="2">
    <source>
        <dbReference type="SMART" id="SM00829"/>
    </source>
</evidence>
<accession>A0ABS2U000</accession>
<dbReference type="SMART" id="SM00829">
    <property type="entry name" value="PKS_ER"/>
    <property type="match status" value="1"/>
</dbReference>
<dbReference type="Pfam" id="PF08240">
    <property type="entry name" value="ADH_N"/>
    <property type="match status" value="1"/>
</dbReference>
<dbReference type="InterPro" id="IPR036291">
    <property type="entry name" value="NAD(P)-bd_dom_sf"/>
</dbReference>
<dbReference type="InterPro" id="IPR020843">
    <property type="entry name" value="ER"/>
</dbReference>
<sequence>MKAVVYARTGAASEVLRVVERDVPAPGPGEVRVEVAVSGLNPIDFKLRQGSGPSAPVPEIVPHQDGAGTVDALGSAVEGLRVGQRVWLREAAFRRLTGTAQEYTVVPAHLATPLPDGVSFEAGASIGIPAMTAHRALTVHEDAPARLRRGSLAGAVVLVAGGAGAVGHASIQLARWAGAEVIATASSSAKGDLALASGAHHVVRHRAPGSDPAARIRELAPDGVDVIVEVAPSPNARLNAAVARRHGCVAVYADTGGGELTLPVGPHMFGNLRYQFLITFEMRDAAKANALAAVTDALGSGALPVGEEAGLPLIRYALEDTAHAHEALEGGVTGKVLILP</sequence>
<feature type="domain" description="Enoyl reductase (ER)" evidence="2">
    <location>
        <begin position="11"/>
        <end position="338"/>
    </location>
</feature>
<dbReference type="CDD" id="cd08253">
    <property type="entry name" value="zeta_crystallin"/>
    <property type="match status" value="1"/>
</dbReference>
<dbReference type="PANTHER" id="PTHR44154">
    <property type="entry name" value="QUINONE OXIDOREDUCTASE"/>
    <property type="match status" value="1"/>
</dbReference>
<evidence type="ECO:0000256" key="1">
    <source>
        <dbReference type="ARBA" id="ARBA00022857"/>
    </source>
</evidence>
<name>A0ABS2U000_9ACTN</name>
<organism evidence="3 4">
    <name type="scientific">Actinacidiphila acididurans</name>
    <dbReference type="NCBI Taxonomy" id="2784346"/>
    <lineage>
        <taxon>Bacteria</taxon>
        <taxon>Bacillati</taxon>
        <taxon>Actinomycetota</taxon>
        <taxon>Actinomycetes</taxon>
        <taxon>Kitasatosporales</taxon>
        <taxon>Streptomycetaceae</taxon>
        <taxon>Actinacidiphila</taxon>
    </lineage>
</organism>
<dbReference type="Gene3D" id="3.90.180.10">
    <property type="entry name" value="Medium-chain alcohol dehydrogenases, catalytic domain"/>
    <property type="match status" value="1"/>
</dbReference>
<comment type="caution">
    <text evidence="3">The sequence shown here is derived from an EMBL/GenBank/DDBJ whole genome shotgun (WGS) entry which is preliminary data.</text>
</comment>
<dbReference type="InterPro" id="IPR013154">
    <property type="entry name" value="ADH-like_N"/>
</dbReference>
<protein>
    <submittedName>
        <fullName evidence="3">NADPH:quinone reductase</fullName>
    </submittedName>
</protein>
<dbReference type="EMBL" id="JADKYB010000021">
    <property type="protein sequence ID" value="MBM9508915.1"/>
    <property type="molecule type" value="Genomic_DNA"/>
</dbReference>
<reference evidence="3 4" key="1">
    <citation type="submission" date="2021-01" db="EMBL/GenBank/DDBJ databases">
        <title>Streptomyces acididurans sp. nov., isolated from a peat swamp forest soil.</title>
        <authorList>
            <person name="Chantavorakit T."/>
            <person name="Duangmal K."/>
        </authorList>
    </citation>
    <scope>NUCLEOTIDE SEQUENCE [LARGE SCALE GENOMIC DNA]</scope>
    <source>
        <strain evidence="3 4">KK5PA1</strain>
    </source>
</reference>
<dbReference type="SUPFAM" id="SSF50129">
    <property type="entry name" value="GroES-like"/>
    <property type="match status" value="1"/>
</dbReference>
<proteinExistence type="predicted"/>
<gene>
    <name evidence="3" type="ORF">ITX44_31075</name>
</gene>
<dbReference type="InterPro" id="IPR011032">
    <property type="entry name" value="GroES-like_sf"/>
</dbReference>
<keyword evidence="1" id="KW-0521">NADP</keyword>